<proteinExistence type="predicted"/>
<sequence>MYISIRLQTLWYFCIGLILVICCTILGANASSTPVNLYVSPLGNDTWSGEIAAPNPEKTDGPFQTLERVRDQIRTLKKGRKFPKGGVTVYLRGGIYERKVPFILNAEDSGTKDSPIVYRPYLNEQVRLSGGKEIRDFYPVNDHSILKQMQPVARGKILQVDLKAQGITDYGQLSPRGFGRPDHPSPLELFFADQPMHIARWPNQGDLKIADVPAGKNGGRFTYDGNRPQLWNNKRDIWLHGYWTWDWADSYEKVKLINTQTHEIATEPPHGVYGYTKGKRYYVLNLLEELDTPGEYYLHRQTGILYFWPPTPVENNRAIVSMMKEPLVSLNAASYITLSGLIFEDSRGAALRIVKGENVLVAGCQIRNLGTNGVEIKGGIRHGVISSDVYNIGETGIVLNGGDRKTLTPAKHYAINNHIHNYARWVKTYRAGISIQGVGNLISHNLIHDAPHNAILLSGNDHIIEFNNIHHVCLETNDAGAFYMGRDYTQQGNIIRYNYFHHLYGLQKQNNSTHSTFVMAVYLDDGASGTTIYGNLFYKVERGVFINGGRDNTVENNIFVKNKTSVSINARAASGNWRMVEKLEDMNYKHPPYSIRYPQLVKILEDEYGVPKGNKIIRNVYFGDGWLKLENKLTDKTITIEGNLIKNDVSFVVPDDDLLQLKSDSAAYKFGFQHLPINKIGLYKDKYRKAVS</sequence>
<keyword evidence="2" id="KW-1185">Reference proteome</keyword>
<dbReference type="EMBL" id="JADEWF010000002">
    <property type="protein sequence ID" value="MBE9217306.1"/>
    <property type="molecule type" value="Genomic_DNA"/>
</dbReference>
<protein>
    <submittedName>
        <fullName evidence="1">Right-handed parallel beta-helix repeat-containing protein</fullName>
    </submittedName>
</protein>
<reference evidence="1" key="1">
    <citation type="submission" date="2020-10" db="EMBL/GenBank/DDBJ databases">
        <authorList>
            <person name="Castelo-Branco R."/>
            <person name="Eusebio N."/>
            <person name="Adriana R."/>
            <person name="Vieira A."/>
            <person name="Brugerolle De Fraissinette N."/>
            <person name="Rezende De Castro R."/>
            <person name="Schneider M.P."/>
            <person name="Vasconcelos V."/>
            <person name="Leao P.N."/>
        </authorList>
    </citation>
    <scope>NUCLEOTIDE SEQUENCE</scope>
    <source>
        <strain evidence="1">LEGE 04289</strain>
    </source>
</reference>
<evidence type="ECO:0000313" key="1">
    <source>
        <dbReference type="EMBL" id="MBE9217306.1"/>
    </source>
</evidence>
<accession>A0ACC5PWF9</accession>
<gene>
    <name evidence="1" type="ORF">IQ222_00460</name>
</gene>
<name>A0ACC5PWF9_DOLFA</name>
<evidence type="ECO:0000313" key="2">
    <source>
        <dbReference type="Proteomes" id="UP000597867"/>
    </source>
</evidence>
<organism evidence="1 2">
    <name type="scientific">Dolichospermum flos-aquae LEGE 04289</name>
    <dbReference type="NCBI Taxonomy" id="1828708"/>
    <lineage>
        <taxon>Bacteria</taxon>
        <taxon>Bacillati</taxon>
        <taxon>Cyanobacteriota</taxon>
        <taxon>Cyanophyceae</taxon>
        <taxon>Nostocales</taxon>
        <taxon>Aphanizomenonaceae</taxon>
        <taxon>Dolichospermum</taxon>
    </lineage>
</organism>
<dbReference type="Proteomes" id="UP000597867">
    <property type="component" value="Unassembled WGS sequence"/>
</dbReference>
<comment type="caution">
    <text evidence="1">The sequence shown here is derived from an EMBL/GenBank/DDBJ whole genome shotgun (WGS) entry which is preliminary data.</text>
</comment>